<dbReference type="InterPro" id="IPR050490">
    <property type="entry name" value="Bact_solute-bd_prot1"/>
</dbReference>
<dbReference type="Proteomes" id="UP000244896">
    <property type="component" value="Chromosome"/>
</dbReference>
<dbReference type="KEGG" id="elut:CKA38_01745"/>
<evidence type="ECO:0000313" key="9">
    <source>
        <dbReference type="Proteomes" id="UP000244896"/>
    </source>
</evidence>
<reference evidence="8 9" key="1">
    <citation type="journal article" date="2018" name="Syst. Appl. Microbiol.">
        <title>Ereboglobus luteus gen. nov. sp. nov. from cockroach guts, and new insights into the oxygen relationship of the genera Opitutus and Didymococcus (Verrucomicrobia: Opitutaceae).</title>
        <authorList>
            <person name="Tegtmeier D."/>
            <person name="Belitz A."/>
            <person name="Radek R."/>
            <person name="Heimerl T."/>
            <person name="Brune A."/>
        </authorList>
    </citation>
    <scope>NUCLEOTIDE SEQUENCE [LARGE SCALE GENOMIC DNA]</scope>
    <source>
        <strain evidence="8 9">Ho45</strain>
    </source>
</reference>
<evidence type="ECO:0008006" key="10">
    <source>
        <dbReference type="Google" id="ProtNLM"/>
    </source>
</evidence>
<evidence type="ECO:0000256" key="3">
    <source>
        <dbReference type="ARBA" id="ARBA00022475"/>
    </source>
</evidence>
<evidence type="ECO:0000256" key="4">
    <source>
        <dbReference type="ARBA" id="ARBA00022729"/>
    </source>
</evidence>
<evidence type="ECO:0000256" key="6">
    <source>
        <dbReference type="ARBA" id="ARBA00023139"/>
    </source>
</evidence>
<keyword evidence="3" id="KW-1003">Cell membrane</keyword>
<dbReference type="PANTHER" id="PTHR43649:SF33">
    <property type="entry name" value="POLYGALACTURONAN_RHAMNOGALACTURONAN-BINDING PROTEIN YTCQ"/>
    <property type="match status" value="1"/>
</dbReference>
<organism evidence="8 9">
    <name type="scientific">Ereboglobus luteus</name>
    <dbReference type="NCBI Taxonomy" id="1796921"/>
    <lineage>
        <taxon>Bacteria</taxon>
        <taxon>Pseudomonadati</taxon>
        <taxon>Verrucomicrobiota</taxon>
        <taxon>Opitutia</taxon>
        <taxon>Opitutales</taxon>
        <taxon>Opitutaceae</taxon>
        <taxon>Ereboglobus</taxon>
    </lineage>
</organism>
<comment type="subcellular location">
    <subcellularLocation>
        <location evidence="1">Periplasm</location>
    </subcellularLocation>
</comment>
<name>A0A2U8E0C9_9BACT</name>
<keyword evidence="9" id="KW-1185">Reference proteome</keyword>
<sequence>MKILGKLKGKTGLVVLVIVCALALARVLVLQSRVSEISGVKTIRIAHWQMEAGVRDALDLVAREYEKIHPDVRIQQIVIGERGYGSWITTRLIGGTAPDLVAMGSMDRRMMIPLLQRYFIPLSEEITKPNPYNRGTPLEGVPWKLTFYDNMEGGAASGASSGGCYIPELMDYYRIPSSAFTLRLFYNKNLLREATGLDAPPSDFRGFLAACEKIKEYGKSKGVWLYPIAGTASKYNTKILWGRFDQAVGSTLINVTDVNRDSDLSPEESVIALAGGAVDFRDPRIRAMMRGREYYRAQFQPAFFAADRMDAAFLFLQQKALMIASGSWDAGSYVQQADFEIGVCDFPLPSADDPEFGEFVEGPAAEELQGEFSFSVNATTPHRAEALDFLRFLSSQKMNAALNKRANWIPMVRGNYPGEFIASFLPHPEG</sequence>
<keyword evidence="5" id="KW-0472">Membrane</keyword>
<dbReference type="InterPro" id="IPR006059">
    <property type="entry name" value="SBP"/>
</dbReference>
<keyword evidence="6" id="KW-0564">Palmitate</keyword>
<dbReference type="GO" id="GO:0042597">
    <property type="term" value="C:periplasmic space"/>
    <property type="evidence" value="ECO:0007669"/>
    <property type="project" value="UniProtKB-SubCell"/>
</dbReference>
<evidence type="ECO:0000256" key="1">
    <source>
        <dbReference type="ARBA" id="ARBA00004418"/>
    </source>
</evidence>
<dbReference type="AlphaFoldDB" id="A0A2U8E0C9"/>
<dbReference type="OrthoDB" id="178890at2"/>
<keyword evidence="7" id="KW-0449">Lipoprotein</keyword>
<protein>
    <recommendedName>
        <fullName evidence="10">ABC transporter substrate-binding protein</fullName>
    </recommendedName>
</protein>
<accession>A0A2U8E0C9</accession>
<evidence type="ECO:0000256" key="7">
    <source>
        <dbReference type="ARBA" id="ARBA00023288"/>
    </source>
</evidence>
<dbReference type="PANTHER" id="PTHR43649">
    <property type="entry name" value="ARABINOSE-BINDING PROTEIN-RELATED"/>
    <property type="match status" value="1"/>
</dbReference>
<dbReference type="Pfam" id="PF01547">
    <property type="entry name" value="SBP_bac_1"/>
    <property type="match status" value="1"/>
</dbReference>
<evidence type="ECO:0000256" key="2">
    <source>
        <dbReference type="ARBA" id="ARBA00008520"/>
    </source>
</evidence>
<comment type="similarity">
    <text evidence="2">Belongs to the bacterial solute-binding protein 1 family.</text>
</comment>
<dbReference type="EMBL" id="CP023004">
    <property type="protein sequence ID" value="AWI08154.1"/>
    <property type="molecule type" value="Genomic_DNA"/>
</dbReference>
<dbReference type="RefSeq" id="WP_108823959.1">
    <property type="nucleotide sequence ID" value="NZ_CP023004.1"/>
</dbReference>
<dbReference type="Gene3D" id="3.40.190.10">
    <property type="entry name" value="Periplasmic binding protein-like II"/>
    <property type="match status" value="1"/>
</dbReference>
<evidence type="ECO:0000256" key="5">
    <source>
        <dbReference type="ARBA" id="ARBA00023136"/>
    </source>
</evidence>
<gene>
    <name evidence="8" type="ORF">CKA38_01745</name>
</gene>
<proteinExistence type="inferred from homology"/>
<keyword evidence="4" id="KW-0732">Signal</keyword>
<dbReference type="SUPFAM" id="SSF53850">
    <property type="entry name" value="Periplasmic binding protein-like II"/>
    <property type="match status" value="1"/>
</dbReference>
<evidence type="ECO:0000313" key="8">
    <source>
        <dbReference type="EMBL" id="AWI08154.1"/>
    </source>
</evidence>